<evidence type="ECO:0000256" key="4">
    <source>
        <dbReference type="PROSITE-ProRule" id="PRU00023"/>
    </source>
</evidence>
<proteinExistence type="inferred from homology"/>
<sequence>MHESTEVRTDGNSLLKAVYLSRLRLTRLLLEGGAYINESNEHGETPLMVACKTQHTDTLSVPKHRMVRYLLESGADPNIQDKTGKTALMHACLEQTGTEIVSLLLSNGADPTLEDHAGVSALVYAVNSGNRDILDVILDACRAKGKEVIIITTNKTPSGQQKTKQYLNVPPPPELEGRLVHTSAPSCLTPNDVHLPSSSQGHLVASAPQPGSPVLGLRDPQSLDFGLCKFLSRPGSPTKQSSPFCVPGADKRSNLLRLHSELGCKSPSLLLQSQSTSLIEEPLEMIPQEEIFFKVNDLITQRRLAVSRHHSIDVKDAAGLQKALENMLSNESKGGGGRRGLGRKMSYDSAASSLHSASHPNLHQDSLPFAHESSPVNEGSSDSLRQLTVSSLQNVVHRRNIGIDHYSSDSQLLQVGNRDRLVKSSAGAGSGPERHKLINSRPSTLSGSRESLESSVQQRRGAGLERRGSGALLLDHIAHTRPGYLPPLNPHVPIPNIGVSSSSTYPVSGSKKTLSAVLSKPVVPCAPGFPPDLKAKKMLWRRHSMQSEQIKQLANFEETFGR</sequence>
<evidence type="ECO:0000256" key="3">
    <source>
        <dbReference type="ARBA" id="ARBA00023043"/>
    </source>
</evidence>
<dbReference type="OrthoDB" id="539213at2759"/>
<keyword evidence="2" id="KW-0677">Repeat</keyword>
<feature type="repeat" description="ANK" evidence="4">
    <location>
        <begin position="42"/>
        <end position="82"/>
    </location>
</feature>
<dbReference type="GeneTree" id="ENSGT00390000012355"/>
<feature type="region of interest" description="Disordered" evidence="5">
    <location>
        <begin position="328"/>
        <end position="384"/>
    </location>
</feature>
<dbReference type="PaxDb" id="30732-ENSOMEP00000002309"/>
<dbReference type="SMART" id="SM00248">
    <property type="entry name" value="ANK"/>
    <property type="match status" value="3"/>
</dbReference>
<dbReference type="Pfam" id="PF12796">
    <property type="entry name" value="Ank_2"/>
    <property type="match status" value="1"/>
</dbReference>
<feature type="compositionally biased region" description="Polar residues" evidence="5">
    <location>
        <begin position="374"/>
        <end position="384"/>
    </location>
</feature>
<dbReference type="InterPro" id="IPR002110">
    <property type="entry name" value="Ankyrin_rpt"/>
</dbReference>
<evidence type="ECO:0000313" key="8">
    <source>
        <dbReference type="Proteomes" id="UP000261560"/>
    </source>
</evidence>
<dbReference type="AlphaFoldDB" id="A0A3B3BAW7"/>
<dbReference type="OMA" id="AFPLDHN"/>
<dbReference type="InterPro" id="IPR036770">
    <property type="entry name" value="Ankyrin_rpt-contain_sf"/>
</dbReference>
<evidence type="ECO:0000313" key="7">
    <source>
        <dbReference type="Ensembl" id="ENSOMEP00000002309.1"/>
    </source>
</evidence>
<keyword evidence="3 4" id="KW-0040">ANK repeat</keyword>
<reference evidence="7" key="1">
    <citation type="submission" date="2025-05" db="UniProtKB">
        <authorList>
            <consortium name="Ensembl"/>
        </authorList>
    </citation>
    <scope>IDENTIFICATION</scope>
</reference>
<dbReference type="PROSITE" id="PS50297">
    <property type="entry name" value="ANK_REP_REGION"/>
    <property type="match status" value="2"/>
</dbReference>
<evidence type="ECO:0000313" key="6">
    <source>
        <dbReference type="EMBL" id="KAF6737504.1"/>
    </source>
</evidence>
<dbReference type="PROSITE" id="PS50088">
    <property type="entry name" value="ANK_REPEAT"/>
    <property type="match status" value="2"/>
</dbReference>
<protein>
    <submittedName>
        <fullName evidence="7">Ankyrin repeat domain 34Bb</fullName>
    </submittedName>
    <submittedName>
        <fullName evidence="6">Ankyrin repeat domain-containing protein 34B</fullName>
    </submittedName>
</protein>
<accession>A0A3B3BAW7</accession>
<feature type="repeat" description="ANK" evidence="4">
    <location>
        <begin position="83"/>
        <end position="116"/>
    </location>
</feature>
<feature type="region of interest" description="Disordered" evidence="5">
    <location>
        <begin position="423"/>
        <end position="465"/>
    </location>
</feature>
<dbReference type="InterPro" id="IPR042637">
    <property type="entry name" value="AN34A/B/C"/>
</dbReference>
<dbReference type="PANTHER" id="PTHR24156">
    <property type="entry name" value="ANK_REP_REGION DOMAIN-CONTAINING PROTEIN"/>
    <property type="match status" value="1"/>
</dbReference>
<keyword evidence="8" id="KW-1185">Reference proteome</keyword>
<evidence type="ECO:0000256" key="2">
    <source>
        <dbReference type="ARBA" id="ARBA00022737"/>
    </source>
</evidence>
<dbReference type="STRING" id="30732.ENSOMEP00000002309"/>
<name>A0A3B3BAW7_ORYME</name>
<evidence type="ECO:0000256" key="1">
    <source>
        <dbReference type="ARBA" id="ARBA00010029"/>
    </source>
</evidence>
<organism evidence="7 8">
    <name type="scientific">Oryzias melastigma</name>
    <name type="common">Marine medaka</name>
    <dbReference type="NCBI Taxonomy" id="30732"/>
    <lineage>
        <taxon>Eukaryota</taxon>
        <taxon>Metazoa</taxon>
        <taxon>Chordata</taxon>
        <taxon>Craniata</taxon>
        <taxon>Vertebrata</taxon>
        <taxon>Euteleostomi</taxon>
        <taxon>Actinopterygii</taxon>
        <taxon>Neopterygii</taxon>
        <taxon>Teleostei</taxon>
        <taxon>Neoteleostei</taxon>
        <taxon>Acanthomorphata</taxon>
        <taxon>Ovalentaria</taxon>
        <taxon>Atherinomorphae</taxon>
        <taxon>Beloniformes</taxon>
        <taxon>Adrianichthyidae</taxon>
        <taxon>Oryziinae</taxon>
        <taxon>Oryzias</taxon>
    </lineage>
</organism>
<dbReference type="EMBL" id="WKFB01000058">
    <property type="protein sequence ID" value="KAF6737504.1"/>
    <property type="molecule type" value="Genomic_DNA"/>
</dbReference>
<feature type="compositionally biased region" description="Polar residues" evidence="5">
    <location>
        <begin position="440"/>
        <end position="458"/>
    </location>
</feature>
<dbReference type="PANTHER" id="PTHR24156:SF1">
    <property type="entry name" value="ANKYRIN REPEAT DOMAIN-CONTAINING PROTEIN 34B"/>
    <property type="match status" value="1"/>
</dbReference>
<dbReference type="Ensembl" id="ENSOMET00000012727.1">
    <property type="protein sequence ID" value="ENSOMEP00000002309.1"/>
    <property type="gene ID" value="ENSOMEG00000003228.1"/>
</dbReference>
<reference evidence="6" key="2">
    <citation type="journal article" name="BMC Genomics">
        <title>Long-read sequencing and de novo genome assembly of marine medaka (Oryzias melastigma).</title>
        <authorList>
            <person name="Liang P."/>
            <person name="Saqib H.S.A."/>
            <person name="Ni X."/>
            <person name="Shen Y."/>
        </authorList>
    </citation>
    <scope>NUCLEOTIDE SEQUENCE</scope>
    <source>
        <strain evidence="6">Bigg-433</strain>
    </source>
</reference>
<comment type="similarity">
    <text evidence="1">Belongs to the ANKRD34 family.</text>
</comment>
<evidence type="ECO:0000256" key="5">
    <source>
        <dbReference type="SAM" id="MobiDB-lite"/>
    </source>
</evidence>
<dbReference type="Proteomes" id="UP000646548">
    <property type="component" value="Unassembled WGS sequence"/>
</dbReference>
<feature type="compositionally biased region" description="Low complexity" evidence="5">
    <location>
        <begin position="349"/>
        <end position="359"/>
    </location>
</feature>
<dbReference type="Gene3D" id="1.25.40.20">
    <property type="entry name" value="Ankyrin repeat-containing domain"/>
    <property type="match status" value="1"/>
</dbReference>
<dbReference type="Proteomes" id="UP000261560">
    <property type="component" value="Unplaced"/>
</dbReference>
<gene>
    <name evidence="6" type="ORF">FQA47_001235</name>
</gene>
<dbReference type="SUPFAM" id="SSF48403">
    <property type="entry name" value="Ankyrin repeat"/>
    <property type="match status" value="1"/>
</dbReference>